<dbReference type="OrthoDB" id="3894261at2"/>
<dbReference type="Pfam" id="PF01636">
    <property type="entry name" value="APH"/>
    <property type="match status" value="1"/>
</dbReference>
<feature type="domain" description="Aminoglycoside phosphotransferase" evidence="1">
    <location>
        <begin position="57"/>
        <end position="235"/>
    </location>
</feature>
<dbReference type="InterPro" id="IPR002575">
    <property type="entry name" value="Aminoglycoside_PTrfase"/>
</dbReference>
<evidence type="ECO:0000313" key="2">
    <source>
        <dbReference type="EMBL" id="SEG24362.1"/>
    </source>
</evidence>
<reference evidence="3" key="1">
    <citation type="submission" date="2016-10" db="EMBL/GenBank/DDBJ databases">
        <authorList>
            <person name="Varghese N."/>
            <person name="Submissions S."/>
        </authorList>
    </citation>
    <scope>NUCLEOTIDE SEQUENCE [LARGE SCALE GENOMIC DNA]</scope>
    <source>
        <strain evidence="3">DSM 43163</strain>
    </source>
</reference>
<keyword evidence="3" id="KW-1185">Reference proteome</keyword>
<dbReference type="InterPro" id="IPR011009">
    <property type="entry name" value="Kinase-like_dom_sf"/>
</dbReference>
<keyword evidence="2" id="KW-0418">Kinase</keyword>
<protein>
    <submittedName>
        <fullName evidence="2">Ser/Thr protein kinase RdoA involved in Cpx stress response, MazF antagonist</fullName>
    </submittedName>
</protein>
<dbReference type="Gene3D" id="3.90.1200.10">
    <property type="match status" value="1"/>
</dbReference>
<sequence>MNELCAPLDVGDTGAVIPTASLLPAEVAAAERAALASAAFDGPRQRPDGTRTTIRGQHTIIKVQHRRHERLETMLRLERMRQEAGVRAPRLLDHGTVPTPEGQAWWVVHTFHDGQPGDRPTAAQQRALGDQLRRWHDHGPAGGLRLDGPGALGVLLGTARRLAPGAYAEISKRFDDACRGRRMTAIHGDLAVGHNVLFQGDELVAVLDPGAVDIGPPMLDLAWAMAVDLPHGAAPGPLLDGYGPIDSEALDVVLPLMMLRRLIDTFDEDGPNDGPWLTGWLDQHSPELLDLVPSVPEA</sequence>
<name>A0A1H5YL37_9ACTN</name>
<dbReference type="RefSeq" id="WP_146087312.1">
    <property type="nucleotide sequence ID" value="NZ_FNVO01000004.1"/>
</dbReference>
<evidence type="ECO:0000313" key="3">
    <source>
        <dbReference type="Proteomes" id="UP000236723"/>
    </source>
</evidence>
<dbReference type="EMBL" id="FNVO01000004">
    <property type="protein sequence ID" value="SEG24362.1"/>
    <property type="molecule type" value="Genomic_DNA"/>
</dbReference>
<dbReference type="AlphaFoldDB" id="A0A1H5YL37"/>
<organism evidence="2 3">
    <name type="scientific">Thermomonospora echinospora</name>
    <dbReference type="NCBI Taxonomy" id="1992"/>
    <lineage>
        <taxon>Bacteria</taxon>
        <taxon>Bacillati</taxon>
        <taxon>Actinomycetota</taxon>
        <taxon>Actinomycetes</taxon>
        <taxon>Streptosporangiales</taxon>
        <taxon>Thermomonosporaceae</taxon>
        <taxon>Thermomonospora</taxon>
    </lineage>
</organism>
<accession>A0A1H5YL37</accession>
<dbReference type="SUPFAM" id="SSF56112">
    <property type="entry name" value="Protein kinase-like (PK-like)"/>
    <property type="match status" value="1"/>
</dbReference>
<gene>
    <name evidence="2" type="ORF">SAMN04489712_10454</name>
</gene>
<evidence type="ECO:0000259" key="1">
    <source>
        <dbReference type="Pfam" id="PF01636"/>
    </source>
</evidence>
<dbReference type="GO" id="GO:0016301">
    <property type="term" value="F:kinase activity"/>
    <property type="evidence" value="ECO:0007669"/>
    <property type="project" value="UniProtKB-KW"/>
</dbReference>
<dbReference type="Proteomes" id="UP000236723">
    <property type="component" value="Unassembled WGS sequence"/>
</dbReference>
<proteinExistence type="predicted"/>
<keyword evidence="2" id="KW-0808">Transferase</keyword>